<dbReference type="AlphaFoldDB" id="A0A974PJ50"/>
<gene>
    <name evidence="2" type="ORF">JI735_34450</name>
</gene>
<keyword evidence="2" id="KW-0614">Plasmid</keyword>
<sequence>MLEKNLKGTHHKLSYYRYRPTGVEEPKLRNVRDSEQTYTIKEMEKVYIKEEDVKRFSLDKHGQPIPYVDGHMTIISNYIYDYWGHFLSAEGVALYGHLKRYCYGDKDYCWPDLKLISQKMGKTRNTVKKYLSILEQYGFALMFNVQNSDKNNMEESPLYKIRKQVPFLPVELYEQLPPELKVDHDRYMQSITDQFDQIQDLASTVDYMDIYEDMLKSGKVLRKIKSPLERDKELLIKLKQLESKKTEQDKLIWADFIARIQKKVTKPVFDTWFKGTFCIKRDSLYTIYCPHSFIQSWLKERLHSLIFDTLREIDPEFKEINYTFIGQE</sequence>
<dbReference type="Gene3D" id="3.30.300.180">
    <property type="match status" value="1"/>
</dbReference>
<evidence type="ECO:0000313" key="2">
    <source>
        <dbReference type="EMBL" id="QQZ64538.1"/>
    </source>
</evidence>
<name>A0A974PJ50_9BACL</name>
<evidence type="ECO:0000313" key="3">
    <source>
        <dbReference type="Proteomes" id="UP000595841"/>
    </source>
</evidence>
<geneLocation type="plasmid" evidence="2 3">
    <name>unnamed1</name>
</geneLocation>
<dbReference type="EMBL" id="CP068596">
    <property type="protein sequence ID" value="QQZ64538.1"/>
    <property type="molecule type" value="Genomic_DNA"/>
</dbReference>
<dbReference type="KEGG" id="pson:JI735_34450"/>
<dbReference type="Pfam" id="PF11638">
    <property type="entry name" value="DnaA_N"/>
    <property type="match status" value="1"/>
</dbReference>
<keyword evidence="3" id="KW-1185">Reference proteome</keyword>
<proteinExistence type="predicted"/>
<dbReference type="InterPro" id="IPR038454">
    <property type="entry name" value="DnaA_N_sf"/>
</dbReference>
<dbReference type="Proteomes" id="UP000595841">
    <property type="component" value="Plasmid unnamed1"/>
</dbReference>
<dbReference type="RefSeq" id="WP_039832836.1">
    <property type="nucleotide sequence ID" value="NZ_CP068596.1"/>
</dbReference>
<reference evidence="2 3" key="1">
    <citation type="submission" date="2021-01" db="EMBL/GenBank/DDBJ databases">
        <title>Whole genome sequence of Paenibacillus sonchi LMG 24727 for comparative genomics.</title>
        <authorList>
            <person name="Lee G."/>
            <person name="Kim M.-J."/>
            <person name="Lim K."/>
            <person name="Shin J.-H."/>
        </authorList>
    </citation>
    <scope>NUCLEOTIDE SEQUENCE [LARGE SCALE GENOMIC DNA]</scope>
    <source>
        <strain evidence="2 3">LMG 24727</strain>
        <plasmid evidence="2 3">unnamed1</plasmid>
    </source>
</reference>
<dbReference type="Gene3D" id="1.10.10.10">
    <property type="entry name" value="Winged helix-like DNA-binding domain superfamily/Winged helix DNA-binding domain"/>
    <property type="match status" value="1"/>
</dbReference>
<evidence type="ECO:0000259" key="1">
    <source>
        <dbReference type="Pfam" id="PF11638"/>
    </source>
</evidence>
<dbReference type="Pfam" id="PF13730">
    <property type="entry name" value="HTH_36"/>
    <property type="match status" value="1"/>
</dbReference>
<protein>
    <submittedName>
        <fullName evidence="2">Helix-turn-helix domain-containing protein</fullName>
    </submittedName>
</protein>
<organism evidence="2 3">
    <name type="scientific">Paenibacillus sonchi</name>
    <dbReference type="NCBI Taxonomy" id="373687"/>
    <lineage>
        <taxon>Bacteria</taxon>
        <taxon>Bacillati</taxon>
        <taxon>Bacillota</taxon>
        <taxon>Bacilli</taxon>
        <taxon>Bacillales</taxon>
        <taxon>Paenibacillaceae</taxon>
        <taxon>Paenibacillus</taxon>
        <taxon>Paenibacillus sonchi group</taxon>
    </lineage>
</organism>
<dbReference type="InterPro" id="IPR036388">
    <property type="entry name" value="WH-like_DNA-bd_sf"/>
</dbReference>
<feature type="domain" description="DnaA N-terminal" evidence="1">
    <location>
        <begin position="252"/>
        <end position="308"/>
    </location>
</feature>
<accession>A0A974PJ50</accession>
<dbReference type="InterPro" id="IPR024633">
    <property type="entry name" value="DnaA_N_dom"/>
</dbReference>